<sequence length="839" mass="90814">MLKGPKSFCRNRCLASDVWVSVGFRLPGCTTSTDNNRLGVPTAPKMAASHFTRSSGMDRATQVILRFLHINDVYELENLPRFATAVRETKAAARMEEEASKGRLIIKVLAVVAGDFLAPSLLSCLDNGRGMVDVLNACGVDYVCLGNHETDIPHRDMLERIVESDFVWVRGEGGGGVETDGQGGGGSRGGKERRKRRREKGRILVAGEEGKEKSSLFAAPSTSLASSLLPQINSSIPSLPLLDVPLEPRKIPEYALLEVGGIEVALLGNAEGKDVSLLTEDPGLYRPRSFADSPILPLLPTAAKLREKLYRTGGRGGEGVDCVLAMTHQSIAADRELAQIRLFPLILGGHDHDPFLETYGEGGREGGKEGSPGGGCSSRIPSAASLQEWGGERERVEGEKEVSERCTLVKVGMDATWIGVVDVAFGAEESGAEGGAQGGREDGGDAGNGERRRRRRPEVKACIKEAASFAVDPAVQERVEVHWRVLEELERAVLCPLPTQTPLSSKGVRKMQTSVGTMLLTAARQALQVDCVFVNGGNIRAGVAYPLSQKVFTYKDLKAEIPFPCEMVTVRLPGSVLSSLLQYSRQFALLDPPVEKGGFLQVDDGVRVDASTHAITHVQGRPLEASRMYSLATTWGVVSGIDDLRPILDYQEAHPEAVFPTSAEAGRGLKEVLVAHHSRMLWWDLAKHVGFRAMDTDGDGVLSQKEVAAATQACYGEALSRLVVANLMATADFDGDGVVSVKEFIRICLSQEAAFQDGDTDNDERLSFEEVWSLLKAHYDGKSNGSHTPIRAAGEGKGLTEADVREMYDEIDSDKMGGISWAEFREHMARQREPTALVI</sequence>
<feature type="domain" description="EF-hand" evidence="4">
    <location>
        <begin position="719"/>
        <end position="754"/>
    </location>
</feature>
<dbReference type="PROSITE" id="PS50222">
    <property type="entry name" value="EF_HAND_2"/>
    <property type="match status" value="3"/>
</dbReference>
<evidence type="ECO:0000313" key="5">
    <source>
        <dbReference type="EMBL" id="TFJ79866.1"/>
    </source>
</evidence>
<dbReference type="InterPro" id="IPR018247">
    <property type="entry name" value="EF_Hand_1_Ca_BS"/>
</dbReference>
<feature type="compositionally biased region" description="Basic residues" evidence="3">
    <location>
        <begin position="191"/>
        <end position="200"/>
    </location>
</feature>
<feature type="region of interest" description="Disordered" evidence="3">
    <location>
        <begin position="359"/>
        <end position="381"/>
    </location>
</feature>
<keyword evidence="6" id="KW-1185">Reference proteome</keyword>
<dbReference type="Pfam" id="PF13499">
    <property type="entry name" value="EF-hand_7"/>
    <property type="match status" value="2"/>
</dbReference>
<evidence type="ECO:0000256" key="1">
    <source>
        <dbReference type="ARBA" id="ARBA00006654"/>
    </source>
</evidence>
<feature type="region of interest" description="Disordered" evidence="3">
    <location>
        <begin position="430"/>
        <end position="458"/>
    </location>
</feature>
<dbReference type="PROSITE" id="PS00018">
    <property type="entry name" value="EF_HAND_1"/>
    <property type="match status" value="2"/>
</dbReference>
<dbReference type="SMART" id="SM00054">
    <property type="entry name" value="EFh"/>
    <property type="match status" value="4"/>
</dbReference>
<dbReference type="InterPro" id="IPR008334">
    <property type="entry name" value="5'-Nucleotdase_C"/>
</dbReference>
<dbReference type="Pfam" id="PF02872">
    <property type="entry name" value="5_nucleotid_C"/>
    <property type="match status" value="1"/>
</dbReference>
<dbReference type="OrthoDB" id="42243at2759"/>
<dbReference type="PANTHER" id="PTHR11575">
    <property type="entry name" value="5'-NUCLEOTIDASE-RELATED"/>
    <property type="match status" value="1"/>
</dbReference>
<dbReference type="AlphaFoldDB" id="A0A4D9CM82"/>
<gene>
    <name evidence="5" type="ORF">NSK_008800</name>
</gene>
<dbReference type="SUPFAM" id="SSF55816">
    <property type="entry name" value="5'-nucleotidase (syn. UDP-sugar hydrolase), C-terminal domain"/>
    <property type="match status" value="1"/>
</dbReference>
<dbReference type="Gene3D" id="3.60.21.10">
    <property type="match status" value="1"/>
</dbReference>
<dbReference type="InterPro" id="IPR002048">
    <property type="entry name" value="EF_hand_dom"/>
</dbReference>
<protein>
    <recommendedName>
        <fullName evidence="4">EF-hand domain-containing protein</fullName>
    </recommendedName>
</protein>
<dbReference type="GO" id="GO:0016787">
    <property type="term" value="F:hydrolase activity"/>
    <property type="evidence" value="ECO:0007669"/>
    <property type="project" value="InterPro"/>
</dbReference>
<dbReference type="InterPro" id="IPR011992">
    <property type="entry name" value="EF-hand-dom_pair"/>
</dbReference>
<evidence type="ECO:0000256" key="2">
    <source>
        <dbReference type="ARBA" id="ARBA00022837"/>
    </source>
</evidence>
<dbReference type="InterPro" id="IPR006179">
    <property type="entry name" value="5_nucleotidase/apyrase"/>
</dbReference>
<dbReference type="PANTHER" id="PTHR11575:SF48">
    <property type="entry name" value="5'-NUCLEOTIDASE"/>
    <property type="match status" value="1"/>
</dbReference>
<feature type="domain" description="EF-hand" evidence="4">
    <location>
        <begin position="799"/>
        <end position="834"/>
    </location>
</feature>
<comment type="caution">
    <text evidence="5">The sequence shown here is derived from an EMBL/GenBank/DDBJ whole genome shotgun (WGS) entry which is preliminary data.</text>
</comment>
<proteinExistence type="inferred from homology"/>
<dbReference type="GO" id="GO:0009166">
    <property type="term" value="P:nucleotide catabolic process"/>
    <property type="evidence" value="ECO:0007669"/>
    <property type="project" value="InterPro"/>
</dbReference>
<feature type="region of interest" description="Disordered" evidence="3">
    <location>
        <begin position="173"/>
        <end position="200"/>
    </location>
</feature>
<dbReference type="InterPro" id="IPR036907">
    <property type="entry name" value="5'-Nucleotdase_C_sf"/>
</dbReference>
<dbReference type="Proteomes" id="UP000355283">
    <property type="component" value="Unassembled WGS sequence"/>
</dbReference>
<dbReference type="SUPFAM" id="SSF56300">
    <property type="entry name" value="Metallo-dependent phosphatases"/>
    <property type="match status" value="1"/>
</dbReference>
<accession>A0A4D9CM82</accession>
<dbReference type="EMBL" id="SDOX01000192">
    <property type="protein sequence ID" value="TFJ79866.1"/>
    <property type="molecule type" value="Genomic_DNA"/>
</dbReference>
<organism evidence="5 6">
    <name type="scientific">Nannochloropsis salina CCMP1776</name>
    <dbReference type="NCBI Taxonomy" id="1027361"/>
    <lineage>
        <taxon>Eukaryota</taxon>
        <taxon>Sar</taxon>
        <taxon>Stramenopiles</taxon>
        <taxon>Ochrophyta</taxon>
        <taxon>Eustigmatophyceae</taxon>
        <taxon>Eustigmatales</taxon>
        <taxon>Monodopsidaceae</taxon>
        <taxon>Microchloropsis</taxon>
        <taxon>Microchloropsis salina</taxon>
    </lineage>
</organism>
<reference evidence="5 6" key="1">
    <citation type="submission" date="2019-01" db="EMBL/GenBank/DDBJ databases">
        <title>Nuclear Genome Assembly of the Microalgal Biofuel strain Nannochloropsis salina CCMP1776.</title>
        <authorList>
            <person name="Hovde B."/>
        </authorList>
    </citation>
    <scope>NUCLEOTIDE SEQUENCE [LARGE SCALE GENOMIC DNA]</scope>
    <source>
        <strain evidence="5 6">CCMP1776</strain>
    </source>
</reference>
<name>A0A4D9CM82_9STRA</name>
<feature type="compositionally biased region" description="Gly residues" evidence="3">
    <location>
        <begin position="173"/>
        <end position="188"/>
    </location>
</feature>
<dbReference type="InterPro" id="IPR029052">
    <property type="entry name" value="Metallo-depent_PP-like"/>
</dbReference>
<evidence type="ECO:0000313" key="6">
    <source>
        <dbReference type="Proteomes" id="UP000355283"/>
    </source>
</evidence>
<dbReference type="Gene3D" id="3.90.780.10">
    <property type="entry name" value="5'-Nucleotidase, C-terminal domain"/>
    <property type="match status" value="1"/>
</dbReference>
<dbReference type="SUPFAM" id="SSF47473">
    <property type="entry name" value="EF-hand"/>
    <property type="match status" value="1"/>
</dbReference>
<evidence type="ECO:0000259" key="4">
    <source>
        <dbReference type="PROSITE" id="PS50222"/>
    </source>
</evidence>
<dbReference type="GO" id="GO:0005509">
    <property type="term" value="F:calcium ion binding"/>
    <property type="evidence" value="ECO:0007669"/>
    <property type="project" value="InterPro"/>
</dbReference>
<comment type="similarity">
    <text evidence="1">Belongs to the 5'-nucleotidase family.</text>
</comment>
<dbReference type="CDD" id="cd00051">
    <property type="entry name" value="EFh"/>
    <property type="match status" value="1"/>
</dbReference>
<evidence type="ECO:0000256" key="3">
    <source>
        <dbReference type="SAM" id="MobiDB-lite"/>
    </source>
</evidence>
<keyword evidence="2" id="KW-0106">Calcium</keyword>
<dbReference type="Gene3D" id="1.10.238.10">
    <property type="entry name" value="EF-hand"/>
    <property type="match status" value="2"/>
</dbReference>
<feature type="domain" description="EF-hand" evidence="4">
    <location>
        <begin position="691"/>
        <end position="717"/>
    </location>
</feature>